<feature type="compositionally biased region" description="Low complexity" evidence="3">
    <location>
        <begin position="347"/>
        <end position="366"/>
    </location>
</feature>
<sequence>MNDADSSLNRLAPSSSGLTLVLPSLKALKELNAKKKSSPLLETTPVKKNTRPVKLKPLKEVLTSLITKIKKKDDYAFFLEPVDLEKVPGYLDVIGQPMDFGTMTEKIAKSKYRSLDEFADDFRLVISNAKTFNPPGTIYHTEAERIEAWASDHISKASSCVIEYETEWNIDIDRDEDVNVDADEDGAAAAGRTGSVGPDTPAHRSPSVLSASAPPINRRGRNAASKKEGISEYLEPDGHFPGYKDGVGVFPAGSDWAEVMLALKLKGKRYRSKKERMRMEKGGPPYAADGSLDYAEMEDPFSVLSALVPDPSCAAPLVTPLFPPPPSQQDSSQQITLPLPINVPAPTKIPTAATTPAAPVSQPTPTESSKPKYHHWTITRPAPQRGRAKDPTIEERPPTPEWRKPRPLHTADYGLFPSLAITDPSSPGGKIEVLATQERLFGALYASLENPAAVRPETSSFSSNNQPAMATATVAQSWLREIVYGGWDGLAYLRSVADFVTPHANPDPNPDAKEEDVSDRGFFDANAALAGYVDAVLVNELTEGRHRTVDAALAGQQENLATAEPPAVPPPTQLDLGSLISAPNELFDAENAWVGAGANEDSAVLARALDHATHLLEQLQQQHAQRARTGAGAEGMDVDVEPEEKESTGSKERRDLETELRMNLIALAKRAPLDQIARMPSELVPPHLRHVVPTIGY</sequence>
<evidence type="ECO:0000259" key="4">
    <source>
        <dbReference type="PROSITE" id="PS50014"/>
    </source>
</evidence>
<dbReference type="CDD" id="cd04369">
    <property type="entry name" value="Bromodomain"/>
    <property type="match status" value="1"/>
</dbReference>
<proteinExistence type="predicted"/>
<feature type="region of interest" description="Disordered" evidence="3">
    <location>
        <begin position="188"/>
        <end position="228"/>
    </location>
</feature>
<keyword evidence="6" id="KW-1185">Reference proteome</keyword>
<dbReference type="PANTHER" id="PTHR22881">
    <property type="entry name" value="BROMODOMAIN CONTAINING PROTEIN"/>
    <property type="match status" value="1"/>
</dbReference>
<dbReference type="Pfam" id="PF00439">
    <property type="entry name" value="Bromodomain"/>
    <property type="match status" value="1"/>
</dbReference>
<reference evidence="5" key="2">
    <citation type="journal article" date="2020" name="Nat. Commun.">
        <title>Large-scale genome sequencing of mycorrhizal fungi provides insights into the early evolution of symbiotic traits.</title>
        <authorList>
            <person name="Miyauchi S."/>
            <person name="Kiss E."/>
            <person name="Kuo A."/>
            <person name="Drula E."/>
            <person name="Kohler A."/>
            <person name="Sanchez-Garcia M."/>
            <person name="Morin E."/>
            <person name="Andreopoulos B."/>
            <person name="Barry K.W."/>
            <person name="Bonito G."/>
            <person name="Buee M."/>
            <person name="Carver A."/>
            <person name="Chen C."/>
            <person name="Cichocki N."/>
            <person name="Clum A."/>
            <person name="Culley D."/>
            <person name="Crous P.W."/>
            <person name="Fauchery L."/>
            <person name="Girlanda M."/>
            <person name="Hayes R.D."/>
            <person name="Keri Z."/>
            <person name="LaButti K."/>
            <person name="Lipzen A."/>
            <person name="Lombard V."/>
            <person name="Magnuson J."/>
            <person name="Maillard F."/>
            <person name="Murat C."/>
            <person name="Nolan M."/>
            <person name="Ohm R.A."/>
            <person name="Pangilinan J."/>
            <person name="Pereira M.F."/>
            <person name="Perotto S."/>
            <person name="Peter M."/>
            <person name="Pfister S."/>
            <person name="Riley R."/>
            <person name="Sitrit Y."/>
            <person name="Stielow J.B."/>
            <person name="Szollosi G."/>
            <person name="Zifcakova L."/>
            <person name="Stursova M."/>
            <person name="Spatafora J.W."/>
            <person name="Tedersoo L."/>
            <person name="Vaario L.M."/>
            <person name="Yamada A."/>
            <person name="Yan M."/>
            <person name="Wang P."/>
            <person name="Xu J."/>
            <person name="Bruns T."/>
            <person name="Baldrian P."/>
            <person name="Vilgalys R."/>
            <person name="Dunand C."/>
            <person name="Henrissat B."/>
            <person name="Grigoriev I.V."/>
            <person name="Hibbett D."/>
            <person name="Nagy L.G."/>
            <person name="Martin F.M."/>
        </authorList>
    </citation>
    <scope>NUCLEOTIDE SEQUENCE</scope>
    <source>
        <strain evidence="5">Prilba</strain>
    </source>
</reference>
<dbReference type="Proteomes" id="UP000759537">
    <property type="component" value="Unassembled WGS sequence"/>
</dbReference>
<dbReference type="SMART" id="SM00297">
    <property type="entry name" value="BROMO"/>
    <property type="match status" value="1"/>
</dbReference>
<dbReference type="OrthoDB" id="21449at2759"/>
<dbReference type="Gene3D" id="1.20.920.10">
    <property type="entry name" value="Bromodomain-like"/>
    <property type="match status" value="1"/>
</dbReference>
<dbReference type="GO" id="GO:0006357">
    <property type="term" value="P:regulation of transcription by RNA polymerase II"/>
    <property type="evidence" value="ECO:0007669"/>
    <property type="project" value="TreeGrafter"/>
</dbReference>
<dbReference type="AlphaFoldDB" id="A0A9P5JYP4"/>
<protein>
    <recommendedName>
        <fullName evidence="4">Bromo domain-containing protein</fullName>
    </recommendedName>
</protein>
<dbReference type="GO" id="GO:0006325">
    <property type="term" value="P:chromatin organization"/>
    <property type="evidence" value="ECO:0007669"/>
    <property type="project" value="UniProtKB-ARBA"/>
</dbReference>
<dbReference type="EMBL" id="WHVB01000027">
    <property type="protein sequence ID" value="KAF8469887.1"/>
    <property type="molecule type" value="Genomic_DNA"/>
</dbReference>
<organism evidence="5 6">
    <name type="scientific">Russula ochroleuca</name>
    <dbReference type="NCBI Taxonomy" id="152965"/>
    <lineage>
        <taxon>Eukaryota</taxon>
        <taxon>Fungi</taxon>
        <taxon>Dikarya</taxon>
        <taxon>Basidiomycota</taxon>
        <taxon>Agaricomycotina</taxon>
        <taxon>Agaricomycetes</taxon>
        <taxon>Russulales</taxon>
        <taxon>Russulaceae</taxon>
        <taxon>Russula</taxon>
    </lineage>
</organism>
<evidence type="ECO:0000313" key="5">
    <source>
        <dbReference type="EMBL" id="KAF8469887.1"/>
    </source>
</evidence>
<feature type="compositionally biased region" description="Basic and acidic residues" evidence="3">
    <location>
        <begin position="645"/>
        <end position="657"/>
    </location>
</feature>
<dbReference type="InterPro" id="IPR001487">
    <property type="entry name" value="Bromodomain"/>
</dbReference>
<dbReference type="InterPro" id="IPR051831">
    <property type="entry name" value="Bromodomain_contain_prot"/>
</dbReference>
<reference evidence="5" key="1">
    <citation type="submission" date="2019-10" db="EMBL/GenBank/DDBJ databases">
        <authorList>
            <consortium name="DOE Joint Genome Institute"/>
            <person name="Kuo A."/>
            <person name="Miyauchi S."/>
            <person name="Kiss E."/>
            <person name="Drula E."/>
            <person name="Kohler A."/>
            <person name="Sanchez-Garcia M."/>
            <person name="Andreopoulos B."/>
            <person name="Barry K.W."/>
            <person name="Bonito G."/>
            <person name="Buee M."/>
            <person name="Carver A."/>
            <person name="Chen C."/>
            <person name="Cichocki N."/>
            <person name="Clum A."/>
            <person name="Culley D."/>
            <person name="Crous P.W."/>
            <person name="Fauchery L."/>
            <person name="Girlanda M."/>
            <person name="Hayes R."/>
            <person name="Keri Z."/>
            <person name="LaButti K."/>
            <person name="Lipzen A."/>
            <person name="Lombard V."/>
            <person name="Magnuson J."/>
            <person name="Maillard F."/>
            <person name="Morin E."/>
            <person name="Murat C."/>
            <person name="Nolan M."/>
            <person name="Ohm R."/>
            <person name="Pangilinan J."/>
            <person name="Pereira M."/>
            <person name="Perotto S."/>
            <person name="Peter M."/>
            <person name="Riley R."/>
            <person name="Sitrit Y."/>
            <person name="Stielow B."/>
            <person name="Szollosi G."/>
            <person name="Zifcakova L."/>
            <person name="Stursova M."/>
            <person name="Spatafora J.W."/>
            <person name="Tedersoo L."/>
            <person name="Vaario L.-M."/>
            <person name="Yamada A."/>
            <person name="Yan M."/>
            <person name="Wang P."/>
            <person name="Xu J."/>
            <person name="Bruns T."/>
            <person name="Baldrian P."/>
            <person name="Vilgalys R."/>
            <person name="Henrissat B."/>
            <person name="Grigoriev I.V."/>
            <person name="Hibbett D."/>
            <person name="Nagy L.G."/>
            <person name="Martin F.M."/>
        </authorList>
    </citation>
    <scope>NUCLEOTIDE SEQUENCE</scope>
    <source>
        <strain evidence="5">Prilba</strain>
    </source>
</reference>
<evidence type="ECO:0000256" key="1">
    <source>
        <dbReference type="ARBA" id="ARBA00023117"/>
    </source>
</evidence>
<evidence type="ECO:0000313" key="6">
    <source>
        <dbReference type="Proteomes" id="UP000759537"/>
    </source>
</evidence>
<dbReference type="PROSITE" id="PS50014">
    <property type="entry name" value="BROMODOMAIN_2"/>
    <property type="match status" value="1"/>
</dbReference>
<feature type="compositionally biased region" description="Basic and acidic residues" evidence="3">
    <location>
        <begin position="387"/>
        <end position="404"/>
    </location>
</feature>
<accession>A0A9P5JYP4</accession>
<evidence type="ECO:0000256" key="2">
    <source>
        <dbReference type="PROSITE-ProRule" id="PRU00035"/>
    </source>
</evidence>
<comment type="caution">
    <text evidence="5">The sequence shown here is derived from an EMBL/GenBank/DDBJ whole genome shotgun (WGS) entry which is preliminary data.</text>
</comment>
<dbReference type="PRINTS" id="PR00503">
    <property type="entry name" value="BROMODOMAIN"/>
</dbReference>
<name>A0A9P5JYP4_9AGAM</name>
<dbReference type="PANTHER" id="PTHR22881:SF27">
    <property type="entry name" value="BROMODOMAIN CONTAINING 7_9"/>
    <property type="match status" value="1"/>
</dbReference>
<dbReference type="GO" id="GO:0005634">
    <property type="term" value="C:nucleus"/>
    <property type="evidence" value="ECO:0007669"/>
    <property type="project" value="TreeGrafter"/>
</dbReference>
<gene>
    <name evidence="5" type="ORF">DFH94DRAFT_773231</name>
</gene>
<feature type="domain" description="Bromo" evidence="4">
    <location>
        <begin position="70"/>
        <end position="140"/>
    </location>
</feature>
<keyword evidence="1 2" id="KW-0103">Bromodomain</keyword>
<feature type="region of interest" description="Disordered" evidence="3">
    <location>
        <begin position="347"/>
        <end position="408"/>
    </location>
</feature>
<evidence type="ECO:0000256" key="3">
    <source>
        <dbReference type="SAM" id="MobiDB-lite"/>
    </source>
</evidence>
<dbReference type="InterPro" id="IPR036427">
    <property type="entry name" value="Bromodomain-like_sf"/>
</dbReference>
<feature type="region of interest" description="Disordered" evidence="3">
    <location>
        <begin position="621"/>
        <end position="657"/>
    </location>
</feature>
<dbReference type="SUPFAM" id="SSF47370">
    <property type="entry name" value="Bromodomain"/>
    <property type="match status" value="1"/>
</dbReference>